<organism evidence="1 2">
    <name type="scientific">Hibiscus sabdariffa</name>
    <name type="common">roselle</name>
    <dbReference type="NCBI Taxonomy" id="183260"/>
    <lineage>
        <taxon>Eukaryota</taxon>
        <taxon>Viridiplantae</taxon>
        <taxon>Streptophyta</taxon>
        <taxon>Embryophyta</taxon>
        <taxon>Tracheophyta</taxon>
        <taxon>Spermatophyta</taxon>
        <taxon>Magnoliopsida</taxon>
        <taxon>eudicotyledons</taxon>
        <taxon>Gunneridae</taxon>
        <taxon>Pentapetalae</taxon>
        <taxon>rosids</taxon>
        <taxon>malvids</taxon>
        <taxon>Malvales</taxon>
        <taxon>Malvaceae</taxon>
        <taxon>Malvoideae</taxon>
        <taxon>Hibiscus</taxon>
    </lineage>
</organism>
<protein>
    <submittedName>
        <fullName evidence="1">Uncharacterized protein</fullName>
    </submittedName>
</protein>
<gene>
    <name evidence="1" type="ORF">V6N12_068610</name>
</gene>
<sequence>MVNPNDIAIETTAAGVVGNHGGRPPDSVITLDGSTALERPYSPSVTEIQPSTKKGRCMGNAIATGGFNAKDQEGDLDMNLEDGISDSMELIEGTIPSKTDNQNVNFGSEWGSLPDAPSFKDKLLGSAGVLRNLASLSELDVDVKEEDVRIGGKVDHRSRFDVLADVPDNNGIGTEPTLQEAPNLPQVRNSLKYISVVQRVQLVSSLSRNHPCRQEVEWRIWQRLLQVKLVLNKFWVELASSEKVVMAKSTLSDDKNVAVQVLEPSMLSGSKEVRGRILPSSLKGGSSRVNSKAQGVNLSIK</sequence>
<dbReference type="Proteomes" id="UP001472677">
    <property type="component" value="Unassembled WGS sequence"/>
</dbReference>
<evidence type="ECO:0000313" key="2">
    <source>
        <dbReference type="Proteomes" id="UP001472677"/>
    </source>
</evidence>
<reference evidence="1 2" key="1">
    <citation type="journal article" date="2024" name="G3 (Bethesda)">
        <title>Genome assembly of Hibiscus sabdariffa L. provides insights into metabolisms of medicinal natural products.</title>
        <authorList>
            <person name="Kim T."/>
        </authorList>
    </citation>
    <scope>NUCLEOTIDE SEQUENCE [LARGE SCALE GENOMIC DNA]</scope>
    <source>
        <strain evidence="1">TK-2024</strain>
        <tissue evidence="1">Old leaves</tissue>
    </source>
</reference>
<dbReference type="EMBL" id="JBBPBM010000005">
    <property type="protein sequence ID" value="KAK8584366.1"/>
    <property type="molecule type" value="Genomic_DNA"/>
</dbReference>
<accession>A0ABR2FQI1</accession>
<keyword evidence="2" id="KW-1185">Reference proteome</keyword>
<proteinExistence type="predicted"/>
<name>A0ABR2FQI1_9ROSI</name>
<comment type="caution">
    <text evidence="1">The sequence shown here is derived from an EMBL/GenBank/DDBJ whole genome shotgun (WGS) entry which is preliminary data.</text>
</comment>
<evidence type="ECO:0000313" key="1">
    <source>
        <dbReference type="EMBL" id="KAK8584366.1"/>
    </source>
</evidence>